<comment type="caution">
    <text evidence="2">The sequence shown here is derived from an EMBL/GenBank/DDBJ whole genome shotgun (WGS) entry which is preliminary data.</text>
</comment>
<name>A0AAD7EWT2_9AGAR</name>
<gene>
    <name evidence="2" type="ORF">DFH08DRAFT_802557</name>
</gene>
<feature type="region of interest" description="Disordered" evidence="1">
    <location>
        <begin position="211"/>
        <end position="249"/>
    </location>
</feature>
<accession>A0AAD7EWT2</accession>
<protein>
    <submittedName>
        <fullName evidence="2">Uncharacterized protein</fullName>
    </submittedName>
</protein>
<dbReference type="AlphaFoldDB" id="A0AAD7EWT2"/>
<dbReference type="Proteomes" id="UP001218218">
    <property type="component" value="Unassembled WGS sequence"/>
</dbReference>
<evidence type="ECO:0000313" key="3">
    <source>
        <dbReference type="Proteomes" id="UP001218218"/>
    </source>
</evidence>
<evidence type="ECO:0000256" key="1">
    <source>
        <dbReference type="SAM" id="MobiDB-lite"/>
    </source>
</evidence>
<organism evidence="2 3">
    <name type="scientific">Mycena albidolilacea</name>
    <dbReference type="NCBI Taxonomy" id="1033008"/>
    <lineage>
        <taxon>Eukaryota</taxon>
        <taxon>Fungi</taxon>
        <taxon>Dikarya</taxon>
        <taxon>Basidiomycota</taxon>
        <taxon>Agaricomycotina</taxon>
        <taxon>Agaricomycetes</taxon>
        <taxon>Agaricomycetidae</taxon>
        <taxon>Agaricales</taxon>
        <taxon>Marasmiineae</taxon>
        <taxon>Mycenaceae</taxon>
        <taxon>Mycena</taxon>
    </lineage>
</organism>
<proteinExistence type="predicted"/>
<keyword evidence="3" id="KW-1185">Reference proteome</keyword>
<dbReference type="EMBL" id="JARIHO010000008">
    <property type="protein sequence ID" value="KAJ7356520.1"/>
    <property type="molecule type" value="Genomic_DNA"/>
</dbReference>
<reference evidence="2" key="1">
    <citation type="submission" date="2023-03" db="EMBL/GenBank/DDBJ databases">
        <title>Massive genome expansion in bonnet fungi (Mycena s.s.) driven by repeated elements and novel gene families across ecological guilds.</title>
        <authorList>
            <consortium name="Lawrence Berkeley National Laboratory"/>
            <person name="Harder C.B."/>
            <person name="Miyauchi S."/>
            <person name="Viragh M."/>
            <person name="Kuo A."/>
            <person name="Thoen E."/>
            <person name="Andreopoulos B."/>
            <person name="Lu D."/>
            <person name="Skrede I."/>
            <person name="Drula E."/>
            <person name="Henrissat B."/>
            <person name="Morin E."/>
            <person name="Kohler A."/>
            <person name="Barry K."/>
            <person name="LaButti K."/>
            <person name="Morin E."/>
            <person name="Salamov A."/>
            <person name="Lipzen A."/>
            <person name="Mereny Z."/>
            <person name="Hegedus B."/>
            <person name="Baldrian P."/>
            <person name="Stursova M."/>
            <person name="Weitz H."/>
            <person name="Taylor A."/>
            <person name="Grigoriev I.V."/>
            <person name="Nagy L.G."/>
            <person name="Martin F."/>
            <person name="Kauserud H."/>
        </authorList>
    </citation>
    <scope>NUCLEOTIDE SEQUENCE</scope>
    <source>
        <strain evidence="2">CBHHK002</strain>
    </source>
</reference>
<evidence type="ECO:0000313" key="2">
    <source>
        <dbReference type="EMBL" id="KAJ7356520.1"/>
    </source>
</evidence>
<feature type="compositionally biased region" description="Basic and acidic residues" evidence="1">
    <location>
        <begin position="231"/>
        <end position="249"/>
    </location>
</feature>
<sequence length="249" mass="26736">MSSTNLTTVAVLKNLQVIPRSKTLVFNAQIFLPSSEPALVGSLHYFNADNVGFDNIGCYAVSVQVARTLPTVEVYSQTLTLVDYHVMGDIIWLISLGSPGNFDVRHCGLLNVCGVLSNINRDDLTFTINAQQYVTATKNYKPIPAKGESVLVPGFLMGVECNDNKTVKYFLIDVETVTFLGQASGATVPRAEESPTEITDGTPAKLKFTGFFSGDRSPAKGGEPPSKKHKTVADEKVPVDDKGEGSSSG</sequence>